<protein>
    <submittedName>
        <fullName evidence="1">Uncharacterized protein</fullName>
    </submittedName>
</protein>
<sequence length="57" mass="6560">MISQAYQTPERVWEHGSPCITQRKGQAYPYHGMNASSYFSAQDDVLPRVPLRHVNIQ</sequence>
<name>A0A0C3DP15_9AGAM</name>
<keyword evidence="2" id="KW-1185">Reference proteome</keyword>
<proteinExistence type="predicted"/>
<dbReference type="Proteomes" id="UP000053989">
    <property type="component" value="Unassembled WGS sequence"/>
</dbReference>
<dbReference type="EMBL" id="KN822093">
    <property type="protein sequence ID" value="KIM57964.1"/>
    <property type="molecule type" value="Genomic_DNA"/>
</dbReference>
<gene>
    <name evidence="1" type="ORF">SCLCIDRAFT_1115537</name>
</gene>
<organism evidence="1 2">
    <name type="scientific">Scleroderma citrinum Foug A</name>
    <dbReference type="NCBI Taxonomy" id="1036808"/>
    <lineage>
        <taxon>Eukaryota</taxon>
        <taxon>Fungi</taxon>
        <taxon>Dikarya</taxon>
        <taxon>Basidiomycota</taxon>
        <taxon>Agaricomycotina</taxon>
        <taxon>Agaricomycetes</taxon>
        <taxon>Agaricomycetidae</taxon>
        <taxon>Boletales</taxon>
        <taxon>Sclerodermatineae</taxon>
        <taxon>Sclerodermataceae</taxon>
        <taxon>Scleroderma</taxon>
    </lineage>
</organism>
<dbReference type="HOGENOM" id="CLU_2997817_0_0_1"/>
<dbReference type="InParanoid" id="A0A0C3DP15"/>
<dbReference type="AlphaFoldDB" id="A0A0C3DP15"/>
<reference evidence="2" key="2">
    <citation type="submission" date="2015-01" db="EMBL/GenBank/DDBJ databases">
        <title>Evolutionary Origins and Diversification of the Mycorrhizal Mutualists.</title>
        <authorList>
            <consortium name="DOE Joint Genome Institute"/>
            <consortium name="Mycorrhizal Genomics Consortium"/>
            <person name="Kohler A."/>
            <person name="Kuo A."/>
            <person name="Nagy L.G."/>
            <person name="Floudas D."/>
            <person name="Copeland A."/>
            <person name="Barry K.W."/>
            <person name="Cichocki N."/>
            <person name="Veneault-Fourrey C."/>
            <person name="LaButti K."/>
            <person name="Lindquist E.A."/>
            <person name="Lipzen A."/>
            <person name="Lundell T."/>
            <person name="Morin E."/>
            <person name="Murat C."/>
            <person name="Riley R."/>
            <person name="Ohm R."/>
            <person name="Sun H."/>
            <person name="Tunlid A."/>
            <person name="Henrissat B."/>
            <person name="Grigoriev I.V."/>
            <person name="Hibbett D.S."/>
            <person name="Martin F."/>
        </authorList>
    </citation>
    <scope>NUCLEOTIDE SEQUENCE [LARGE SCALE GENOMIC DNA]</scope>
    <source>
        <strain evidence="2">Foug A</strain>
    </source>
</reference>
<reference evidence="1 2" key="1">
    <citation type="submission" date="2014-04" db="EMBL/GenBank/DDBJ databases">
        <authorList>
            <consortium name="DOE Joint Genome Institute"/>
            <person name="Kuo A."/>
            <person name="Kohler A."/>
            <person name="Nagy L.G."/>
            <person name="Floudas D."/>
            <person name="Copeland A."/>
            <person name="Barry K.W."/>
            <person name="Cichocki N."/>
            <person name="Veneault-Fourrey C."/>
            <person name="LaButti K."/>
            <person name="Lindquist E.A."/>
            <person name="Lipzen A."/>
            <person name="Lundell T."/>
            <person name="Morin E."/>
            <person name="Murat C."/>
            <person name="Sun H."/>
            <person name="Tunlid A."/>
            <person name="Henrissat B."/>
            <person name="Grigoriev I.V."/>
            <person name="Hibbett D.S."/>
            <person name="Martin F."/>
            <person name="Nordberg H.P."/>
            <person name="Cantor M.N."/>
            <person name="Hua S.X."/>
        </authorList>
    </citation>
    <scope>NUCLEOTIDE SEQUENCE [LARGE SCALE GENOMIC DNA]</scope>
    <source>
        <strain evidence="1 2">Foug A</strain>
    </source>
</reference>
<evidence type="ECO:0000313" key="1">
    <source>
        <dbReference type="EMBL" id="KIM57964.1"/>
    </source>
</evidence>
<evidence type="ECO:0000313" key="2">
    <source>
        <dbReference type="Proteomes" id="UP000053989"/>
    </source>
</evidence>
<accession>A0A0C3DP15</accession>